<dbReference type="InterPro" id="IPR036383">
    <property type="entry name" value="TSP1_rpt_sf"/>
</dbReference>
<keyword evidence="1" id="KW-0677">Repeat</keyword>
<dbReference type="InterPro" id="IPR000884">
    <property type="entry name" value="TSP1_rpt"/>
</dbReference>
<dbReference type="Pfam" id="PF00090">
    <property type="entry name" value="TSP_1"/>
    <property type="match status" value="2"/>
</dbReference>
<evidence type="ECO:0000313" key="3">
    <source>
        <dbReference type="EMBL" id="CBY14425.1"/>
    </source>
</evidence>
<reference evidence="3" key="1">
    <citation type="journal article" date="2010" name="Science">
        <title>Plasticity of animal genome architecture unmasked by rapid evolution of a pelagic tunicate.</title>
        <authorList>
            <person name="Denoeud F."/>
            <person name="Henriet S."/>
            <person name="Mungpakdee S."/>
            <person name="Aury J.M."/>
            <person name="Da Silva C."/>
            <person name="Brinkmann H."/>
            <person name="Mikhaleva J."/>
            <person name="Olsen L.C."/>
            <person name="Jubin C."/>
            <person name="Canestro C."/>
            <person name="Bouquet J.M."/>
            <person name="Danks G."/>
            <person name="Poulain J."/>
            <person name="Campsteijn C."/>
            <person name="Adamski M."/>
            <person name="Cross I."/>
            <person name="Yadetie F."/>
            <person name="Muffato M."/>
            <person name="Louis A."/>
            <person name="Butcher S."/>
            <person name="Tsagkogeorga G."/>
            <person name="Konrad A."/>
            <person name="Singh S."/>
            <person name="Jensen M.F."/>
            <person name="Cong E.H."/>
            <person name="Eikeseth-Otteraa H."/>
            <person name="Noel B."/>
            <person name="Anthouard V."/>
            <person name="Porcel B.M."/>
            <person name="Kachouri-Lafond R."/>
            <person name="Nishino A."/>
            <person name="Ugolini M."/>
            <person name="Chourrout P."/>
            <person name="Nishida H."/>
            <person name="Aasland R."/>
            <person name="Huzurbazar S."/>
            <person name="Westhof E."/>
            <person name="Delsuc F."/>
            <person name="Lehrach H."/>
            <person name="Reinhardt R."/>
            <person name="Weissenbach J."/>
            <person name="Roy S.W."/>
            <person name="Artiguenave F."/>
            <person name="Postlethwait J.H."/>
            <person name="Manak J.R."/>
            <person name="Thompson E.M."/>
            <person name="Jaillon O."/>
            <person name="Du Pasquier L."/>
            <person name="Boudinot P."/>
            <person name="Liberles D.A."/>
            <person name="Volff J.N."/>
            <person name="Philippe H."/>
            <person name="Lenhard B."/>
            <person name="Roest Crollius H."/>
            <person name="Wincker P."/>
            <person name="Chourrout D."/>
        </authorList>
    </citation>
    <scope>NUCLEOTIDE SEQUENCE [LARGE SCALE GENOMIC DNA]</scope>
</reference>
<evidence type="ECO:0000313" key="4">
    <source>
        <dbReference type="Proteomes" id="UP000001307"/>
    </source>
</evidence>
<evidence type="ECO:0000256" key="2">
    <source>
        <dbReference type="ARBA" id="ARBA00023157"/>
    </source>
</evidence>
<dbReference type="AlphaFoldDB" id="E4XXN1"/>
<dbReference type="SUPFAM" id="SSF82895">
    <property type="entry name" value="TSP-1 type 1 repeat"/>
    <property type="match status" value="2"/>
</dbReference>
<dbReference type="EMBL" id="FN653284">
    <property type="protein sequence ID" value="CBY14425.1"/>
    <property type="molecule type" value="Genomic_DNA"/>
</dbReference>
<gene>
    <name evidence="3" type="ORF">GSOID_T00007424001</name>
</gene>
<accession>E4XXN1</accession>
<sequence length="129" mass="14324">MSNEANCDLNSFLENCAFWAVWQEWGNCSEECDIGSRNRKRGCSGIGECQGDSSESENCNTDPCAYWEQWQSWTACSASCGDGLRKRKRNCLGVGECEGSISDLEACDMGACSIQGWVLRLVYNKLSYV</sequence>
<organism evidence="3">
    <name type="scientific">Oikopleura dioica</name>
    <name type="common">Tunicate</name>
    <dbReference type="NCBI Taxonomy" id="34765"/>
    <lineage>
        <taxon>Eukaryota</taxon>
        <taxon>Metazoa</taxon>
        <taxon>Chordata</taxon>
        <taxon>Tunicata</taxon>
        <taxon>Appendicularia</taxon>
        <taxon>Copelata</taxon>
        <taxon>Oikopleuridae</taxon>
        <taxon>Oikopleura</taxon>
    </lineage>
</organism>
<protein>
    <submittedName>
        <fullName evidence="3">Uncharacterized protein</fullName>
    </submittedName>
</protein>
<dbReference type="InterPro" id="IPR052065">
    <property type="entry name" value="Compl_asym_regulator"/>
</dbReference>
<dbReference type="Proteomes" id="UP000001307">
    <property type="component" value="Unassembled WGS sequence"/>
</dbReference>
<evidence type="ECO:0000256" key="1">
    <source>
        <dbReference type="ARBA" id="ARBA00022737"/>
    </source>
</evidence>
<name>E4XXN1_OIKDI</name>
<keyword evidence="2" id="KW-1015">Disulfide bond</keyword>
<dbReference type="SMART" id="SM00209">
    <property type="entry name" value="TSP1"/>
    <property type="match status" value="2"/>
</dbReference>
<dbReference type="InParanoid" id="E4XXN1"/>
<dbReference type="Gene3D" id="2.20.100.10">
    <property type="entry name" value="Thrombospondin type-1 (TSP1) repeat"/>
    <property type="match status" value="2"/>
</dbReference>
<dbReference type="PANTHER" id="PTHR22906:SF21">
    <property type="entry name" value="SEMA DOMAIN-CONTAINING PROTEIN"/>
    <property type="match status" value="1"/>
</dbReference>
<dbReference type="PANTHER" id="PTHR22906">
    <property type="entry name" value="PROPERDIN"/>
    <property type="match status" value="1"/>
</dbReference>
<proteinExistence type="predicted"/>
<dbReference type="OrthoDB" id="6273859at2759"/>
<keyword evidence="4" id="KW-1185">Reference proteome</keyword>
<dbReference type="PROSITE" id="PS50092">
    <property type="entry name" value="TSP1"/>
    <property type="match status" value="2"/>
</dbReference>